<dbReference type="Proteomes" id="UP000565286">
    <property type="component" value="Unassembled WGS sequence"/>
</dbReference>
<gene>
    <name evidence="1" type="ORF">GGQ73_003513</name>
</gene>
<dbReference type="RefSeq" id="WP_183897188.1">
    <property type="nucleotide sequence ID" value="NZ_JACIDV010000011.1"/>
</dbReference>
<dbReference type="EMBL" id="JACIDV010000011">
    <property type="protein sequence ID" value="MBB3947545.1"/>
    <property type="molecule type" value="Genomic_DNA"/>
</dbReference>
<dbReference type="AlphaFoldDB" id="A0A7W6C8C2"/>
<name>A0A7W6C8C2_9HYPH</name>
<dbReference type="Gene3D" id="3.20.20.60">
    <property type="entry name" value="Phosphoenolpyruvate-binding domains"/>
    <property type="match status" value="1"/>
</dbReference>
<dbReference type="PANTHER" id="PTHR42905">
    <property type="entry name" value="PHOSPHOENOLPYRUVATE CARBOXYLASE"/>
    <property type="match status" value="1"/>
</dbReference>
<reference evidence="1 2" key="1">
    <citation type="submission" date="2020-08" db="EMBL/GenBank/DDBJ databases">
        <title>Genomic Encyclopedia of Type Strains, Phase IV (KMG-IV): sequencing the most valuable type-strain genomes for metagenomic binning, comparative biology and taxonomic classification.</title>
        <authorList>
            <person name="Goeker M."/>
        </authorList>
    </citation>
    <scope>NUCLEOTIDE SEQUENCE [LARGE SCALE GENOMIC DNA]</scope>
    <source>
        <strain evidence="1 2">DSM 26438</strain>
    </source>
</reference>
<sequence length="255" mass="27423">MTSQIENAQFFRSLHTPQSPLFLYNVWDAGSSKAVERAGAKAVATSSWSMAAAQGYEDGEQFPLEDMLAAVARIAKSVNVPVTVDFEGGYAANPETVRRNVHKLLEIGIVGFNFEDQIVDGPGLYSVEDQVCRIRAARHAADSMGVPAFINARTDVFLKADPATAHDGLMAEALIREKAYASAGADGFFVPGLTDDTLIRQVCDVATLPVNIMTTSTREFGKLVKSGVSRISLGPVPYIALMSALEKRSETAHVV</sequence>
<keyword evidence="2" id="KW-1185">Reference proteome</keyword>
<accession>A0A7W6C8C2</accession>
<dbReference type="Pfam" id="PF13714">
    <property type="entry name" value="PEP_mutase"/>
    <property type="match status" value="1"/>
</dbReference>
<dbReference type="InterPro" id="IPR039556">
    <property type="entry name" value="ICL/PEPM"/>
</dbReference>
<organism evidence="1 2">
    <name type="scientific">Rhizobium skierniewicense</name>
    <dbReference type="NCBI Taxonomy" id="984260"/>
    <lineage>
        <taxon>Bacteria</taxon>
        <taxon>Pseudomonadati</taxon>
        <taxon>Pseudomonadota</taxon>
        <taxon>Alphaproteobacteria</taxon>
        <taxon>Hyphomicrobiales</taxon>
        <taxon>Rhizobiaceae</taxon>
        <taxon>Rhizobium/Agrobacterium group</taxon>
        <taxon>Rhizobium</taxon>
    </lineage>
</organism>
<dbReference type="PANTHER" id="PTHR42905:SF16">
    <property type="entry name" value="CARBOXYPHOSPHONOENOLPYRUVATE PHOSPHONOMUTASE-LIKE PROTEIN (AFU_ORTHOLOGUE AFUA_5G07230)"/>
    <property type="match status" value="1"/>
</dbReference>
<evidence type="ECO:0000313" key="2">
    <source>
        <dbReference type="Proteomes" id="UP000565286"/>
    </source>
</evidence>
<proteinExistence type="predicted"/>
<protein>
    <submittedName>
        <fullName evidence="1">2-methylisocitrate lyase-like PEP mutase family enzyme</fullName>
    </submittedName>
</protein>
<comment type="caution">
    <text evidence="1">The sequence shown here is derived from an EMBL/GenBank/DDBJ whole genome shotgun (WGS) entry which is preliminary data.</text>
</comment>
<dbReference type="CDD" id="cd00377">
    <property type="entry name" value="ICL_PEPM"/>
    <property type="match status" value="1"/>
</dbReference>
<dbReference type="InterPro" id="IPR015813">
    <property type="entry name" value="Pyrv/PenolPyrv_kinase-like_dom"/>
</dbReference>
<evidence type="ECO:0000313" key="1">
    <source>
        <dbReference type="EMBL" id="MBB3947545.1"/>
    </source>
</evidence>
<dbReference type="SUPFAM" id="SSF51621">
    <property type="entry name" value="Phosphoenolpyruvate/pyruvate domain"/>
    <property type="match status" value="1"/>
</dbReference>
<dbReference type="InterPro" id="IPR040442">
    <property type="entry name" value="Pyrv_kinase-like_dom_sf"/>
</dbReference>
<keyword evidence="1" id="KW-0456">Lyase</keyword>
<dbReference type="GO" id="GO:0016829">
    <property type="term" value="F:lyase activity"/>
    <property type="evidence" value="ECO:0007669"/>
    <property type="project" value="UniProtKB-KW"/>
</dbReference>